<dbReference type="PROSITE" id="PS51202">
    <property type="entry name" value="RCK_C"/>
    <property type="match status" value="2"/>
</dbReference>
<dbReference type="InterPro" id="IPR051679">
    <property type="entry name" value="DASS-Related_Transporters"/>
</dbReference>
<keyword evidence="9" id="KW-0378">Hydrolase</keyword>
<comment type="subcellular location">
    <subcellularLocation>
        <location evidence="1">Membrane</location>
        <topology evidence="1">Multi-pass membrane protein</topology>
    </subcellularLocation>
</comment>
<keyword evidence="5 7" id="KW-1133">Transmembrane helix</keyword>
<feature type="transmembrane region" description="Helical" evidence="7">
    <location>
        <begin position="142"/>
        <end position="165"/>
    </location>
</feature>
<keyword evidence="3 7" id="KW-0812">Transmembrane</keyword>
<evidence type="ECO:0000256" key="2">
    <source>
        <dbReference type="ARBA" id="ARBA00022448"/>
    </source>
</evidence>
<dbReference type="OrthoDB" id="9809303at2"/>
<comment type="caution">
    <text evidence="9">The sequence shown here is derived from an EMBL/GenBank/DDBJ whole genome shotgun (WGS) entry which is preliminary data.</text>
</comment>
<dbReference type="PANTHER" id="PTHR43652:SF2">
    <property type="entry name" value="BASIC AMINO ACID ANTIPORTER YFCC-RELATED"/>
    <property type="match status" value="1"/>
</dbReference>
<feature type="domain" description="RCK C-terminal" evidence="8">
    <location>
        <begin position="302"/>
        <end position="386"/>
    </location>
</feature>
<dbReference type="Proteomes" id="UP000292639">
    <property type="component" value="Unassembled WGS sequence"/>
</dbReference>
<dbReference type="InterPro" id="IPR004680">
    <property type="entry name" value="Cit_transptr-like_dom"/>
</dbReference>
<evidence type="ECO:0000259" key="8">
    <source>
        <dbReference type="PROSITE" id="PS51202"/>
    </source>
</evidence>
<feature type="transmembrane region" description="Helical" evidence="7">
    <location>
        <begin position="454"/>
        <end position="480"/>
    </location>
</feature>
<dbReference type="GO" id="GO:0008324">
    <property type="term" value="F:monoatomic cation transmembrane transporter activity"/>
    <property type="evidence" value="ECO:0007669"/>
    <property type="project" value="InterPro"/>
</dbReference>
<dbReference type="Pfam" id="PF02080">
    <property type="entry name" value="TrkA_C"/>
    <property type="match status" value="2"/>
</dbReference>
<organism evidence="9 10">
    <name type="scientific">Stutzerimonas kirkiae</name>
    <dbReference type="NCBI Taxonomy" id="2211392"/>
    <lineage>
        <taxon>Bacteria</taxon>
        <taxon>Pseudomonadati</taxon>
        <taxon>Pseudomonadota</taxon>
        <taxon>Gammaproteobacteria</taxon>
        <taxon>Pseudomonadales</taxon>
        <taxon>Pseudomonadaceae</taxon>
        <taxon>Stutzerimonas</taxon>
    </lineage>
</organism>
<gene>
    <name evidence="9" type="ORF">DNJ96_15705</name>
</gene>
<dbReference type="InterPro" id="IPR036721">
    <property type="entry name" value="RCK_C_sf"/>
</dbReference>
<dbReference type="RefSeq" id="WP_131186131.1">
    <property type="nucleotide sequence ID" value="NZ_QJUO01000048.1"/>
</dbReference>
<keyword evidence="6 7" id="KW-0472">Membrane</keyword>
<feature type="transmembrane region" description="Helical" evidence="7">
    <location>
        <begin position="177"/>
        <end position="198"/>
    </location>
</feature>
<keyword evidence="4" id="KW-0677">Repeat</keyword>
<keyword evidence="10" id="KW-1185">Reference proteome</keyword>
<dbReference type="PANTHER" id="PTHR43652">
    <property type="entry name" value="BASIC AMINO ACID ANTIPORTER YFCC-RELATED"/>
    <property type="match status" value="1"/>
</dbReference>
<evidence type="ECO:0000313" key="10">
    <source>
        <dbReference type="Proteomes" id="UP000292639"/>
    </source>
</evidence>
<evidence type="ECO:0000313" key="9">
    <source>
        <dbReference type="EMBL" id="TBU92025.1"/>
    </source>
</evidence>
<feature type="transmembrane region" description="Helical" evidence="7">
    <location>
        <begin position="572"/>
        <end position="592"/>
    </location>
</feature>
<dbReference type="AlphaFoldDB" id="A0A4Q9R1Z0"/>
<name>A0A4Q9R1Z0_9GAMM</name>
<sequence length="600" mass="64520">MPFGDDLPLIFVACLMGWVLFAFVREKWTPDLVAGIAVAALLVSQLLTPHEVLSVLSNPAPATIACMFVLSAALERTGCIDTLATWLGGVVGSNPTRVLIGLTVTTLAISPFLNNTPVVIILTPVAIALARRAGMASSKVLIPLSYITILGGTMTMVGTSTNILVDGVARKAGMEPFGMFEITLPGMAFAAVGVIYLLTIGQRLLPDRESLSQKLRPNLERNFMSELLVPHDSPMIGLSLAEARLNGDSGLQVLKLVRDQESVNAPSRDTRLQSGDLLLLHGQVRDVVELRAGGKLAFNRGEDFETISNKDTLLVEAIVGRNSRYIHRPMRDLDLQARYGIMVLAVHRQDENVQGNLDDFQLQFGDVLLVEGTPGQIKRFADNGDLISLNTVQERAYRREKAPIALLALASVMLLAAFGVMPIEGLAIIAAGVVVASGCLDMEDAYKAIDWRILSLIFGMLAISIAMEKVGLVSIIVTYLMAQVPWAGPLFILSALYLFTSVITEVLSNNAVGVLMTPIAIGIAAHLGIDPRAFVAAVMFAASASFATPIGYQTNTFVYNAGGYRFSDFMRVGIPLNILMWLVAIVVIPLAWPLVPLAAS</sequence>
<feature type="transmembrane region" description="Helical" evidence="7">
    <location>
        <begin position="6"/>
        <end position="24"/>
    </location>
</feature>
<feature type="transmembrane region" description="Helical" evidence="7">
    <location>
        <begin position="402"/>
        <end position="420"/>
    </location>
</feature>
<dbReference type="Gene3D" id="3.30.70.1450">
    <property type="entry name" value="Regulator of K+ conductance, C-terminal domain"/>
    <property type="match status" value="2"/>
</dbReference>
<dbReference type="InterPro" id="IPR006037">
    <property type="entry name" value="RCK_C"/>
</dbReference>
<evidence type="ECO:0000256" key="4">
    <source>
        <dbReference type="ARBA" id="ARBA00022737"/>
    </source>
</evidence>
<reference evidence="9 10" key="1">
    <citation type="submission" date="2018-06" db="EMBL/GenBank/DDBJ databases">
        <title>Three novel Pseudomonas species isolated from symptomatic oak.</title>
        <authorList>
            <person name="Bueno-Gonzalez V."/>
            <person name="Brady C."/>
        </authorList>
    </citation>
    <scope>NUCLEOTIDE SEQUENCE [LARGE SCALE GENOMIC DNA]</scope>
    <source>
        <strain evidence="9 10">P17C</strain>
    </source>
</reference>
<dbReference type="GO" id="GO:0005886">
    <property type="term" value="C:plasma membrane"/>
    <property type="evidence" value="ECO:0007669"/>
    <property type="project" value="TreeGrafter"/>
</dbReference>
<feature type="transmembrane region" description="Helical" evidence="7">
    <location>
        <begin position="511"/>
        <end position="527"/>
    </location>
</feature>
<keyword evidence="2" id="KW-0813">Transport</keyword>
<dbReference type="Pfam" id="PF03600">
    <property type="entry name" value="CitMHS"/>
    <property type="match status" value="1"/>
</dbReference>
<accession>A0A4Q9R1Z0</accession>
<evidence type="ECO:0000256" key="6">
    <source>
        <dbReference type="ARBA" id="ARBA00023136"/>
    </source>
</evidence>
<proteinExistence type="predicted"/>
<evidence type="ECO:0000256" key="5">
    <source>
        <dbReference type="ARBA" id="ARBA00022989"/>
    </source>
</evidence>
<dbReference type="SUPFAM" id="SSF116726">
    <property type="entry name" value="TrkA C-terminal domain-like"/>
    <property type="match status" value="2"/>
</dbReference>
<feature type="transmembrane region" description="Helical" evidence="7">
    <location>
        <begin position="486"/>
        <end position="504"/>
    </location>
</feature>
<feature type="domain" description="RCK C-terminal" evidence="8">
    <location>
        <begin position="212"/>
        <end position="296"/>
    </location>
</feature>
<dbReference type="GO" id="GO:0016787">
    <property type="term" value="F:hydrolase activity"/>
    <property type="evidence" value="ECO:0007669"/>
    <property type="project" value="UniProtKB-KW"/>
</dbReference>
<dbReference type="EMBL" id="QJUP01000025">
    <property type="protein sequence ID" value="TBU92025.1"/>
    <property type="molecule type" value="Genomic_DNA"/>
</dbReference>
<evidence type="ECO:0000256" key="7">
    <source>
        <dbReference type="SAM" id="Phobius"/>
    </source>
</evidence>
<feature type="transmembrane region" description="Helical" evidence="7">
    <location>
        <begin position="426"/>
        <end position="442"/>
    </location>
</feature>
<dbReference type="GO" id="GO:0006813">
    <property type="term" value="P:potassium ion transport"/>
    <property type="evidence" value="ECO:0007669"/>
    <property type="project" value="InterPro"/>
</dbReference>
<evidence type="ECO:0000256" key="1">
    <source>
        <dbReference type="ARBA" id="ARBA00004141"/>
    </source>
</evidence>
<protein>
    <submittedName>
        <fullName evidence="9">dATP pyrophosphohydrolase</fullName>
    </submittedName>
</protein>
<feature type="transmembrane region" description="Helical" evidence="7">
    <location>
        <begin position="112"/>
        <end position="130"/>
    </location>
</feature>
<feature type="transmembrane region" description="Helical" evidence="7">
    <location>
        <begin position="533"/>
        <end position="552"/>
    </location>
</feature>
<evidence type="ECO:0000256" key="3">
    <source>
        <dbReference type="ARBA" id="ARBA00022692"/>
    </source>
</evidence>